<dbReference type="EMBL" id="CM055733">
    <property type="protein sequence ID" value="KAJ8010459.1"/>
    <property type="molecule type" value="Genomic_DNA"/>
</dbReference>
<evidence type="ECO:0000313" key="2">
    <source>
        <dbReference type="Proteomes" id="UP001157502"/>
    </source>
</evidence>
<dbReference type="Proteomes" id="UP001157502">
    <property type="component" value="Chromosome 6"/>
</dbReference>
<proteinExistence type="predicted"/>
<accession>A0ACC2H3H2</accession>
<sequence>MHGAPSNPPTLYGGRAEQSRSELMALISFCLMRDIDRPHLTRRTATRRATKGRTPPAQTGEIKRRGEDGSAEGRDVGGQSQSSLLPLRCLRDASRGVTSPPGDHVTF</sequence>
<reference evidence="1" key="1">
    <citation type="submission" date="2021-05" db="EMBL/GenBank/DDBJ databases">
        <authorList>
            <person name="Pan Q."/>
            <person name="Jouanno E."/>
            <person name="Zahm M."/>
            <person name="Klopp C."/>
            <person name="Cabau C."/>
            <person name="Louis A."/>
            <person name="Berthelot C."/>
            <person name="Parey E."/>
            <person name="Roest Crollius H."/>
            <person name="Montfort J."/>
            <person name="Robinson-Rechavi M."/>
            <person name="Bouchez O."/>
            <person name="Lampietro C."/>
            <person name="Lopez Roques C."/>
            <person name="Donnadieu C."/>
            <person name="Postlethwait J."/>
            <person name="Bobe J."/>
            <person name="Dillon D."/>
            <person name="Chandos A."/>
            <person name="von Hippel F."/>
            <person name="Guiguen Y."/>
        </authorList>
    </citation>
    <scope>NUCLEOTIDE SEQUENCE</scope>
    <source>
        <strain evidence="1">YG-Jan2019</strain>
    </source>
</reference>
<evidence type="ECO:0000313" key="1">
    <source>
        <dbReference type="EMBL" id="KAJ8010459.1"/>
    </source>
</evidence>
<keyword evidence="2" id="KW-1185">Reference proteome</keyword>
<name>A0ACC2H3H2_DALPE</name>
<protein>
    <submittedName>
        <fullName evidence="1">Uncharacterized protein</fullName>
    </submittedName>
</protein>
<organism evidence="1 2">
    <name type="scientific">Dallia pectoralis</name>
    <name type="common">Alaska blackfish</name>
    <dbReference type="NCBI Taxonomy" id="75939"/>
    <lineage>
        <taxon>Eukaryota</taxon>
        <taxon>Metazoa</taxon>
        <taxon>Chordata</taxon>
        <taxon>Craniata</taxon>
        <taxon>Vertebrata</taxon>
        <taxon>Euteleostomi</taxon>
        <taxon>Actinopterygii</taxon>
        <taxon>Neopterygii</taxon>
        <taxon>Teleostei</taxon>
        <taxon>Protacanthopterygii</taxon>
        <taxon>Esociformes</taxon>
        <taxon>Umbridae</taxon>
        <taxon>Dallia</taxon>
    </lineage>
</organism>
<gene>
    <name evidence="1" type="ORF">DPEC_G00075300</name>
</gene>
<comment type="caution">
    <text evidence="1">The sequence shown here is derived from an EMBL/GenBank/DDBJ whole genome shotgun (WGS) entry which is preliminary data.</text>
</comment>